<comment type="caution">
    <text evidence="1">The sequence shown here is derived from an EMBL/GenBank/DDBJ whole genome shotgun (WGS) entry which is preliminary data.</text>
</comment>
<name>A0ABU3WFH1_9GAMM</name>
<keyword evidence="2" id="KW-1185">Reference proteome</keyword>
<dbReference type="Proteomes" id="UP001278188">
    <property type="component" value="Unassembled WGS sequence"/>
</dbReference>
<sequence length="197" mass="22368">MKQLIIPSVIVITVLLEGCAIPSVNNALRSSNFYTDDTSDEIANLRVFRSNNPIVNFYVSYKNMDGNQTSKALITKKITNNLNKHGAKHQTKTINMPYPPSLLTGGDEFFEFKVPVYTNITFRLVSVAGSTAMLSCDIKKTFKLEKNKNYELVRFSQSFNHATTIKKIRPNNDPNYCKFDVVEILENGDRKEIYALK</sequence>
<protein>
    <recommendedName>
        <fullName evidence="3">Lipoprotein</fullName>
    </recommendedName>
</protein>
<accession>A0ABU3WFH1</accession>
<dbReference type="RefSeq" id="WP_317083716.1">
    <property type="nucleotide sequence ID" value="NZ_JASVDY010000003.1"/>
</dbReference>
<gene>
    <name evidence="1" type="ORF">QR674_09175</name>
</gene>
<evidence type="ECO:0008006" key="3">
    <source>
        <dbReference type="Google" id="ProtNLM"/>
    </source>
</evidence>
<evidence type="ECO:0000313" key="2">
    <source>
        <dbReference type="Proteomes" id="UP001278188"/>
    </source>
</evidence>
<evidence type="ECO:0000313" key="1">
    <source>
        <dbReference type="EMBL" id="MDV2469158.1"/>
    </source>
</evidence>
<dbReference type="EMBL" id="JASVDY010000003">
    <property type="protein sequence ID" value="MDV2469158.1"/>
    <property type="molecule type" value="Genomic_DNA"/>
</dbReference>
<proteinExistence type="predicted"/>
<organism evidence="1 2">
    <name type="scientific">Acinetobacter chinensis</name>
    <dbReference type="NCBI Taxonomy" id="2004650"/>
    <lineage>
        <taxon>Bacteria</taxon>
        <taxon>Pseudomonadati</taxon>
        <taxon>Pseudomonadota</taxon>
        <taxon>Gammaproteobacteria</taxon>
        <taxon>Moraxellales</taxon>
        <taxon>Moraxellaceae</taxon>
        <taxon>Acinetobacter</taxon>
    </lineage>
</organism>
<reference evidence="1 2" key="1">
    <citation type="submission" date="2023-06" db="EMBL/GenBank/DDBJ databases">
        <title>Genomic Analysis of Acinetobacter Strains Recovered from South Australian Aquatic Samples provides Insights into the Circulation of Antibiotic Resistance determinants in the Environment.</title>
        <authorList>
            <person name="Tobin L."/>
            <person name="Jarocki V.M."/>
            <person name="Kenyon J."/>
            <person name="Drigo B."/>
            <person name="Donner E."/>
            <person name="Djordjevic S.P."/>
            <person name="Hamidian M."/>
        </authorList>
    </citation>
    <scope>NUCLEOTIDE SEQUENCE [LARGE SCALE GENOMIC DNA]</scope>
    <source>
        <strain evidence="1 2">SAAc652</strain>
    </source>
</reference>